<feature type="chain" id="PRO_5004591212" description="Lipase" evidence="9">
    <location>
        <begin position="21"/>
        <end position="422"/>
    </location>
</feature>
<evidence type="ECO:0000256" key="1">
    <source>
        <dbReference type="ARBA" id="ARBA00010701"/>
    </source>
</evidence>
<feature type="signal peptide" evidence="9">
    <location>
        <begin position="1"/>
        <end position="20"/>
    </location>
</feature>
<dbReference type="OMA" id="WGLNVKE"/>
<name>T1K482_TETUR</name>
<keyword evidence="12" id="KW-1185">Reference proteome</keyword>
<proteinExistence type="inferred from homology"/>
<organism evidence="11 12">
    <name type="scientific">Tetranychus urticae</name>
    <name type="common">Two-spotted spider mite</name>
    <dbReference type="NCBI Taxonomy" id="32264"/>
    <lineage>
        <taxon>Eukaryota</taxon>
        <taxon>Metazoa</taxon>
        <taxon>Ecdysozoa</taxon>
        <taxon>Arthropoda</taxon>
        <taxon>Chelicerata</taxon>
        <taxon>Arachnida</taxon>
        <taxon>Acari</taxon>
        <taxon>Acariformes</taxon>
        <taxon>Trombidiformes</taxon>
        <taxon>Prostigmata</taxon>
        <taxon>Eleutherengona</taxon>
        <taxon>Raphignathae</taxon>
        <taxon>Tetranychoidea</taxon>
        <taxon>Tetranychidae</taxon>
        <taxon>Tetranychus</taxon>
    </lineage>
</organism>
<dbReference type="Proteomes" id="UP000015104">
    <property type="component" value="Unassembled WGS sequence"/>
</dbReference>
<evidence type="ECO:0000256" key="2">
    <source>
        <dbReference type="ARBA" id="ARBA00022729"/>
    </source>
</evidence>
<keyword evidence="2 9" id="KW-0732">Signal</keyword>
<dbReference type="eggNOG" id="KOG2624">
    <property type="taxonomic scope" value="Eukaryota"/>
</dbReference>
<feature type="active site" description="Charge relay system" evidence="8">
    <location>
        <position position="391"/>
    </location>
</feature>
<gene>
    <name evidence="11" type="primary">107360830</name>
</gene>
<dbReference type="FunFam" id="3.40.50.1820:FF:000057">
    <property type="entry name" value="Lipase"/>
    <property type="match status" value="1"/>
</dbReference>
<protein>
    <recommendedName>
        <fullName evidence="7">Lipase</fullName>
    </recommendedName>
</protein>
<dbReference type="GO" id="GO:0016788">
    <property type="term" value="F:hydrolase activity, acting on ester bonds"/>
    <property type="evidence" value="ECO:0007669"/>
    <property type="project" value="InterPro"/>
</dbReference>
<accession>T1K482</accession>
<dbReference type="KEGG" id="tut:107360830"/>
<evidence type="ECO:0000256" key="3">
    <source>
        <dbReference type="ARBA" id="ARBA00022801"/>
    </source>
</evidence>
<evidence type="ECO:0000256" key="9">
    <source>
        <dbReference type="SAM" id="SignalP"/>
    </source>
</evidence>
<evidence type="ECO:0000256" key="7">
    <source>
        <dbReference type="PIRNR" id="PIRNR000862"/>
    </source>
</evidence>
<feature type="active site" description="Charge relay system" evidence="8">
    <location>
        <position position="360"/>
    </location>
</feature>
<reference evidence="11" key="2">
    <citation type="submission" date="2015-06" db="UniProtKB">
        <authorList>
            <consortium name="EnsemblMetazoa"/>
        </authorList>
    </citation>
    <scope>IDENTIFICATION</scope>
</reference>
<dbReference type="InterPro" id="IPR000073">
    <property type="entry name" value="AB_hydrolase_1"/>
</dbReference>
<dbReference type="EnsemblMetazoa" id="tetur05g01660.1">
    <property type="protein sequence ID" value="tetur05g01660.1"/>
    <property type="gene ID" value="tetur05g01660"/>
</dbReference>
<dbReference type="InterPro" id="IPR025483">
    <property type="entry name" value="Lipase_euk"/>
</dbReference>
<sequence>MNLNLYFVVTFTFLLTNSFADLVPELADEHRTPCQLIESRNFICDEQSIITDDGYILTVHHIINPVYKANNKSTIRPVVIAHCLFGASPVWLINSENGFAADWSNGTDFLDLDTEGRNLPYLLSNLGYDVWMTNSRGNQFARNHTSLNPDTDKAFWQFSFDEMITYDTPAIIDYVLEKTGYENLAWIGHSQGAMQLFGLLSEKPEYSAKVKPFISLAPVTHMAHITSPVRLIAKVPFLQKIAKLLGGELRLPTTLIDLFADKICEEKLVKEMCASIFYLFGGHSEQFNTTRLPVYIAQGFWASSWWNLVHYGQAINNDRFAKFDFGWIENYQRYGSLKPAEYKMSAINSQDIFILSAVNDPLANRQDMETLRKSLQVPFIELTIDDPNFTHLDFMWAENVYQKAYKPVTEFLRKYDSYKTTT</sequence>
<evidence type="ECO:0000259" key="10">
    <source>
        <dbReference type="Pfam" id="PF00561"/>
    </source>
</evidence>
<dbReference type="SUPFAM" id="SSF53474">
    <property type="entry name" value="alpha/beta-Hydrolases"/>
    <property type="match status" value="1"/>
</dbReference>
<feature type="domain" description="AB hydrolase-1" evidence="10">
    <location>
        <begin position="77"/>
        <end position="223"/>
    </location>
</feature>
<comment type="similarity">
    <text evidence="1 7">Belongs to the AB hydrolase superfamily. Lipase family.</text>
</comment>
<dbReference type="GO" id="GO:0016042">
    <property type="term" value="P:lipid catabolic process"/>
    <property type="evidence" value="ECO:0007669"/>
    <property type="project" value="UniProtKB-KW"/>
</dbReference>
<keyword evidence="3 7" id="KW-0378">Hydrolase</keyword>
<feature type="active site" description="Nucleophile" evidence="8">
    <location>
        <position position="190"/>
    </location>
</feature>
<dbReference type="Gene3D" id="3.40.50.1820">
    <property type="entry name" value="alpha/beta hydrolase"/>
    <property type="match status" value="1"/>
</dbReference>
<dbReference type="EMBL" id="CAEY01001565">
    <property type="status" value="NOT_ANNOTATED_CDS"/>
    <property type="molecule type" value="Genomic_DNA"/>
</dbReference>
<dbReference type="HOGENOM" id="CLU_010974_0_0_1"/>
<evidence type="ECO:0000256" key="6">
    <source>
        <dbReference type="ARBA" id="ARBA00023180"/>
    </source>
</evidence>
<dbReference type="AlphaFoldDB" id="T1K482"/>
<reference evidence="12" key="1">
    <citation type="submission" date="2011-08" db="EMBL/GenBank/DDBJ databases">
        <authorList>
            <person name="Rombauts S."/>
        </authorList>
    </citation>
    <scope>NUCLEOTIDE SEQUENCE</scope>
    <source>
        <strain evidence="12">London</strain>
    </source>
</reference>
<dbReference type="OrthoDB" id="7958685at2759"/>
<dbReference type="InterPro" id="IPR029058">
    <property type="entry name" value="AB_hydrolase_fold"/>
</dbReference>
<evidence type="ECO:0000256" key="8">
    <source>
        <dbReference type="PIRSR" id="PIRSR000862-1"/>
    </source>
</evidence>
<evidence type="ECO:0000256" key="5">
    <source>
        <dbReference type="ARBA" id="ARBA00023098"/>
    </source>
</evidence>
<dbReference type="PANTHER" id="PTHR11005">
    <property type="entry name" value="LYSOSOMAL ACID LIPASE-RELATED"/>
    <property type="match status" value="1"/>
</dbReference>
<keyword evidence="5" id="KW-0443">Lipid metabolism</keyword>
<keyword evidence="4 7" id="KW-0442">Lipid degradation</keyword>
<dbReference type="Pfam" id="PF00561">
    <property type="entry name" value="Abhydrolase_1"/>
    <property type="match status" value="1"/>
</dbReference>
<evidence type="ECO:0000256" key="4">
    <source>
        <dbReference type="ARBA" id="ARBA00022963"/>
    </source>
</evidence>
<evidence type="ECO:0000313" key="11">
    <source>
        <dbReference type="EnsemblMetazoa" id="tetur05g01660.1"/>
    </source>
</evidence>
<evidence type="ECO:0000313" key="12">
    <source>
        <dbReference type="Proteomes" id="UP000015104"/>
    </source>
</evidence>
<keyword evidence="6" id="KW-0325">Glycoprotein</keyword>
<dbReference type="PIRSF" id="PIRSF000862">
    <property type="entry name" value="Steryl_ester_lip"/>
    <property type="match status" value="1"/>
</dbReference>